<name>A0ABP6UYR0_9PSEU</name>
<evidence type="ECO:0000313" key="2">
    <source>
        <dbReference type="EMBL" id="GAA3523401.1"/>
    </source>
</evidence>
<dbReference type="Proteomes" id="UP001500689">
    <property type="component" value="Unassembled WGS sequence"/>
</dbReference>
<evidence type="ECO:0000256" key="1">
    <source>
        <dbReference type="SAM" id="MobiDB-lite"/>
    </source>
</evidence>
<reference evidence="3" key="1">
    <citation type="journal article" date="2019" name="Int. J. Syst. Evol. Microbiol.">
        <title>The Global Catalogue of Microorganisms (GCM) 10K type strain sequencing project: providing services to taxonomists for standard genome sequencing and annotation.</title>
        <authorList>
            <consortium name="The Broad Institute Genomics Platform"/>
            <consortium name="The Broad Institute Genome Sequencing Center for Infectious Disease"/>
            <person name="Wu L."/>
            <person name="Ma J."/>
        </authorList>
    </citation>
    <scope>NUCLEOTIDE SEQUENCE [LARGE SCALE GENOMIC DNA]</scope>
    <source>
        <strain evidence="3">JCM 16898</strain>
    </source>
</reference>
<feature type="compositionally biased region" description="Polar residues" evidence="1">
    <location>
        <begin position="42"/>
        <end position="53"/>
    </location>
</feature>
<accession>A0ABP6UYR0</accession>
<gene>
    <name evidence="2" type="ORF">GCM10022222_01780</name>
</gene>
<sequence>MTGEKICVCGHPEAVHRHFRRGSDCGSCGAQKCPRFRRDKQASQPAETGQTTLPAPGNGRR</sequence>
<feature type="region of interest" description="Disordered" evidence="1">
    <location>
        <begin position="36"/>
        <end position="61"/>
    </location>
</feature>
<protein>
    <recommendedName>
        <fullName evidence="4">Metallothionein</fullName>
    </recommendedName>
</protein>
<evidence type="ECO:0000313" key="3">
    <source>
        <dbReference type="Proteomes" id="UP001500689"/>
    </source>
</evidence>
<evidence type="ECO:0008006" key="4">
    <source>
        <dbReference type="Google" id="ProtNLM"/>
    </source>
</evidence>
<comment type="caution">
    <text evidence="2">The sequence shown here is derived from an EMBL/GenBank/DDBJ whole genome shotgun (WGS) entry which is preliminary data.</text>
</comment>
<dbReference type="EMBL" id="BAAAZN010000001">
    <property type="protein sequence ID" value="GAA3523401.1"/>
    <property type="molecule type" value="Genomic_DNA"/>
</dbReference>
<keyword evidence="3" id="KW-1185">Reference proteome</keyword>
<proteinExistence type="predicted"/>
<organism evidence="2 3">
    <name type="scientific">Amycolatopsis ultiminotia</name>
    <dbReference type="NCBI Taxonomy" id="543629"/>
    <lineage>
        <taxon>Bacteria</taxon>
        <taxon>Bacillati</taxon>
        <taxon>Actinomycetota</taxon>
        <taxon>Actinomycetes</taxon>
        <taxon>Pseudonocardiales</taxon>
        <taxon>Pseudonocardiaceae</taxon>
        <taxon>Amycolatopsis</taxon>
    </lineage>
</organism>